<dbReference type="SUPFAM" id="SSF56112">
    <property type="entry name" value="Protein kinase-like (PK-like)"/>
    <property type="match status" value="1"/>
</dbReference>
<dbReference type="Pfam" id="PF04389">
    <property type="entry name" value="Peptidase_M28"/>
    <property type="match status" value="1"/>
</dbReference>
<evidence type="ECO:0000256" key="4">
    <source>
        <dbReference type="ARBA" id="ARBA00023128"/>
    </source>
</evidence>
<evidence type="ECO:0000256" key="1">
    <source>
        <dbReference type="ARBA" id="ARBA00004173"/>
    </source>
</evidence>
<dbReference type="AlphaFoldDB" id="A0A401KZE4"/>
<evidence type="ECO:0000313" key="8">
    <source>
        <dbReference type="Proteomes" id="UP000286921"/>
    </source>
</evidence>
<comment type="similarity">
    <text evidence="2">Belongs to the AIM9 family.</text>
</comment>
<dbReference type="GO" id="GO:0006508">
    <property type="term" value="P:proteolysis"/>
    <property type="evidence" value="ECO:0007669"/>
    <property type="project" value="UniProtKB-KW"/>
</dbReference>
<comment type="subcellular location">
    <subcellularLocation>
        <location evidence="1">Mitochondrion</location>
    </subcellularLocation>
</comment>
<dbReference type="GO" id="GO:0046872">
    <property type="term" value="F:metal ion binding"/>
    <property type="evidence" value="ECO:0007669"/>
    <property type="project" value="UniProtKB-KW"/>
</dbReference>
<keyword evidence="5" id="KW-0732">Signal</keyword>
<keyword evidence="7" id="KW-0031">Aminopeptidase</keyword>
<keyword evidence="5" id="KW-0862">Zinc</keyword>
<comment type="similarity">
    <text evidence="5">Belongs to the peptidase M28 family.</text>
</comment>
<gene>
    <name evidence="7" type="ORF">AAWM_07496</name>
</gene>
<dbReference type="EC" id="3.4.-.-" evidence="5"/>
<proteinExistence type="inferred from homology"/>
<dbReference type="Proteomes" id="UP000286921">
    <property type="component" value="Unassembled WGS sequence"/>
</dbReference>
<accession>A0A401KZE4</accession>
<dbReference type="InterPro" id="IPR007484">
    <property type="entry name" value="Peptidase_M28"/>
</dbReference>
<keyword evidence="5" id="KW-0378">Hydrolase</keyword>
<comment type="caution">
    <text evidence="7">The sequence shown here is derived from an EMBL/GenBank/DDBJ whole genome shotgun (WGS) entry which is preliminary data.</text>
</comment>
<evidence type="ECO:0000259" key="6">
    <source>
        <dbReference type="Pfam" id="PF04389"/>
    </source>
</evidence>
<dbReference type="GO" id="GO:0005739">
    <property type="term" value="C:mitochondrion"/>
    <property type="evidence" value="ECO:0007669"/>
    <property type="project" value="UniProtKB-SubCell"/>
</dbReference>
<dbReference type="GO" id="GO:0004177">
    <property type="term" value="F:aminopeptidase activity"/>
    <property type="evidence" value="ECO:0007669"/>
    <property type="project" value="UniProtKB-KW"/>
</dbReference>
<dbReference type="PANTHER" id="PTHR36091:SF1">
    <property type="entry name" value="ALTERED INHERITANCE OF MITOCHONDRIA PROTEIN 9, MITOCHONDRIAL"/>
    <property type="match status" value="1"/>
</dbReference>
<dbReference type="InterPro" id="IPR051035">
    <property type="entry name" value="Mito_inheritance_9"/>
</dbReference>
<dbReference type="SUPFAM" id="SSF53187">
    <property type="entry name" value="Zn-dependent exopeptidases"/>
    <property type="match status" value="1"/>
</dbReference>
<dbReference type="EMBL" id="BDHI01000021">
    <property type="protein sequence ID" value="GCB24611.1"/>
    <property type="molecule type" value="Genomic_DNA"/>
</dbReference>
<evidence type="ECO:0000256" key="2">
    <source>
        <dbReference type="ARBA" id="ARBA00005543"/>
    </source>
</evidence>
<keyword evidence="5" id="KW-0645">Protease</keyword>
<dbReference type="PANTHER" id="PTHR36091">
    <property type="entry name" value="ALTERED INHERITANCE OF MITOCHONDRIA PROTEIN 9, MITOCHONDRIAL"/>
    <property type="match status" value="1"/>
</dbReference>
<keyword evidence="3" id="KW-0809">Transit peptide</keyword>
<sequence>MRTSTLLLLWSTAGAALASPYPLPDSQVVFAADHEVPNTQGKHVVDEAILSALNAHSDPVAAMVSLRPETAAFLAEPRLLHIRGEEKAEWMTEGDKLRLRQRGKKFMDITEHQDFYAEQAMASFAGDPNLPKLSHKGLVKPLFSQIETERMHDILQHMTSYYNRYYGDYHGEMSSEWLHDYIAAIISKSPFRTHISLEYFTHPFRQSSIIARFEPKVRSFSQPLTIIGAHQDSANYLFPLLPAPGADDDCSGTVSILEAFRVLAENGYTPKDGPVEFHWYAAEEGGLLGSQAIARYKKEQGAKIGAMMEFDMTAFIARNATETIGFVATQADAALTNWAANLSREYISIPAEVYELGPNAGSDYMSYTKLNYPAAFASEGNPLAGGSFPGEMDPYVHGIKDRMDVDDETGVFSIDHMARFSELAIAFVVEQAGGRWLWNEKQQLQERYREFNILELQKVAIQASSSERCLSMAKIGEGSYNKSFKLIMDNGKTVIARIPNPNAGPKILTTASEVATINLLRTILHIPVPEVLAWDSAVNSTNRVGAEYIVMENATGGNLADVWADMDLEHKVQTMMDIVKFQQKLLSLRFSVYGCLYNQKDAPPGSQPAIVEGDNYPLEVRQKIAERFSIGPVVDTAFWSNERGSTNIDRGPYKDILGSFLWHTDLRTPNIFVDNSGHITSIIDWQSTWAGPLFLEGRHPHFLDYSGDLLLKPPKDFKQLDNDTQKDLREKISRSIILYLYENYTAKKNPLLDKVLRYPNSKILAHPIHFVGNTWDGDILPLRESLIRIQKNWTTLHHTDPTTKCPITFTPNEIHKDYEDSEG</sequence>
<keyword evidence="8" id="KW-1185">Reference proteome</keyword>
<evidence type="ECO:0000313" key="7">
    <source>
        <dbReference type="EMBL" id="GCB24611.1"/>
    </source>
</evidence>
<evidence type="ECO:0000256" key="3">
    <source>
        <dbReference type="ARBA" id="ARBA00022946"/>
    </source>
</evidence>
<keyword evidence="4" id="KW-0496">Mitochondrion</keyword>
<evidence type="ECO:0000256" key="5">
    <source>
        <dbReference type="RuleBase" id="RU361240"/>
    </source>
</evidence>
<organism evidence="7 8">
    <name type="scientific">Aspergillus awamori</name>
    <name type="common">Black koji mold</name>
    <dbReference type="NCBI Taxonomy" id="105351"/>
    <lineage>
        <taxon>Eukaryota</taxon>
        <taxon>Fungi</taxon>
        <taxon>Dikarya</taxon>
        <taxon>Ascomycota</taxon>
        <taxon>Pezizomycotina</taxon>
        <taxon>Eurotiomycetes</taxon>
        <taxon>Eurotiomycetidae</taxon>
        <taxon>Eurotiales</taxon>
        <taxon>Aspergillaceae</taxon>
        <taxon>Aspergillus</taxon>
    </lineage>
</organism>
<dbReference type="InterPro" id="IPR011009">
    <property type="entry name" value="Kinase-like_dom_sf"/>
</dbReference>
<keyword evidence="5" id="KW-0479">Metal-binding</keyword>
<protein>
    <recommendedName>
        <fullName evidence="5">Peptide hydrolase</fullName>
        <ecNumber evidence="5">3.4.-.-</ecNumber>
    </recommendedName>
</protein>
<feature type="signal peptide" evidence="5">
    <location>
        <begin position="1"/>
        <end position="18"/>
    </location>
</feature>
<feature type="chain" id="PRO_5018808022" description="Peptide hydrolase" evidence="5">
    <location>
        <begin position="19"/>
        <end position="823"/>
    </location>
</feature>
<dbReference type="STRING" id="105351.A0A401KZE4"/>
<feature type="domain" description="Peptidase M28" evidence="6">
    <location>
        <begin position="209"/>
        <end position="405"/>
    </location>
</feature>
<dbReference type="Gene3D" id="3.40.630.10">
    <property type="entry name" value="Zn peptidases"/>
    <property type="match status" value="1"/>
</dbReference>
<reference evidence="7 8" key="1">
    <citation type="submission" date="2016-09" db="EMBL/GenBank/DDBJ databases">
        <title>Aspergillus awamori IFM 58123T.</title>
        <authorList>
            <person name="Kusuya Y."/>
            <person name="Shimizu M."/>
            <person name="Takahashi H."/>
            <person name="Yaguchi T."/>
        </authorList>
    </citation>
    <scope>NUCLEOTIDE SEQUENCE [LARGE SCALE GENOMIC DNA]</scope>
    <source>
        <strain evidence="7 8">IFM 58123</strain>
    </source>
</reference>
<name>A0A401KZE4_ASPAW</name>